<dbReference type="GO" id="GO:0007165">
    <property type="term" value="P:signal transduction"/>
    <property type="evidence" value="ECO:0007669"/>
    <property type="project" value="InterPro"/>
</dbReference>
<dbReference type="Proteomes" id="UP000332594">
    <property type="component" value="Unassembled WGS sequence"/>
</dbReference>
<keyword evidence="8" id="KW-0548">Nucleotidyltransferase</keyword>
<dbReference type="Pfam" id="PF17152">
    <property type="entry name" value="CHASE8"/>
    <property type="match status" value="1"/>
</dbReference>
<dbReference type="PRINTS" id="PR01021">
    <property type="entry name" value="OMPADOMAIN"/>
</dbReference>
<comment type="subcellular location">
    <subcellularLocation>
        <location evidence="1">Membrane</location>
    </subcellularLocation>
</comment>
<dbReference type="CDD" id="cd07185">
    <property type="entry name" value="OmpA_C-like"/>
    <property type="match status" value="1"/>
</dbReference>
<dbReference type="PROSITE" id="PS50887">
    <property type="entry name" value="GGDEF"/>
    <property type="match status" value="1"/>
</dbReference>
<dbReference type="NCBIfam" id="NF007424">
    <property type="entry name" value="PRK09967.1"/>
    <property type="match status" value="1"/>
</dbReference>
<feature type="domain" description="OmpA-like" evidence="7">
    <location>
        <begin position="455"/>
        <end position="572"/>
    </location>
</feature>
<feature type="transmembrane region" description="Helical" evidence="4">
    <location>
        <begin position="150"/>
        <end position="176"/>
    </location>
</feature>
<dbReference type="GO" id="GO:0016020">
    <property type="term" value="C:membrane"/>
    <property type="evidence" value="ECO:0007669"/>
    <property type="project" value="UniProtKB-SubCell"/>
</dbReference>
<dbReference type="InterPro" id="IPR043128">
    <property type="entry name" value="Rev_trsase/Diguanyl_cyclase"/>
</dbReference>
<keyword evidence="4" id="KW-1133">Transmembrane helix</keyword>
<dbReference type="Pfam" id="PF00691">
    <property type="entry name" value="OmpA"/>
    <property type="match status" value="1"/>
</dbReference>
<name>A0A485C797_RAOTE</name>
<dbReference type="InterPro" id="IPR000160">
    <property type="entry name" value="GGDEF_dom"/>
</dbReference>
<evidence type="ECO:0000256" key="3">
    <source>
        <dbReference type="PROSITE-ProRule" id="PRU00473"/>
    </source>
</evidence>
<evidence type="ECO:0000259" key="5">
    <source>
        <dbReference type="PROSITE" id="PS50885"/>
    </source>
</evidence>
<protein>
    <submittedName>
        <fullName evidence="8">Probable diguanylate cyclase YfiN</fullName>
        <ecNumber evidence="8">2.7.7.65</ecNumber>
    </submittedName>
</protein>
<dbReference type="FunFam" id="3.30.70.270:FF:000017">
    <property type="entry name" value="Predicted diguanylate cyclase"/>
    <property type="match status" value="1"/>
</dbReference>
<dbReference type="InterPro" id="IPR036737">
    <property type="entry name" value="OmpA-like_sf"/>
</dbReference>
<dbReference type="GO" id="GO:0052621">
    <property type="term" value="F:diguanylate cyclase activity"/>
    <property type="evidence" value="ECO:0007669"/>
    <property type="project" value="UniProtKB-EC"/>
</dbReference>
<reference evidence="8 9" key="1">
    <citation type="submission" date="2019-03" db="EMBL/GenBank/DDBJ databases">
        <authorList>
            <consortium name="Pathogen Informatics"/>
        </authorList>
    </citation>
    <scope>NUCLEOTIDE SEQUENCE [LARGE SCALE GENOMIC DNA]</scope>
    <source>
        <strain evidence="8 9">NCTC13038</strain>
    </source>
</reference>
<feature type="transmembrane region" description="Helical" evidence="4">
    <location>
        <begin position="20"/>
        <end position="44"/>
    </location>
</feature>
<dbReference type="InterPro" id="IPR033417">
    <property type="entry name" value="CHASE8"/>
</dbReference>
<feature type="domain" description="HAMP" evidence="5">
    <location>
        <begin position="182"/>
        <end position="235"/>
    </location>
</feature>
<dbReference type="InterPro" id="IPR003660">
    <property type="entry name" value="HAMP_dom"/>
</dbReference>
<dbReference type="PROSITE" id="PS50885">
    <property type="entry name" value="HAMP"/>
    <property type="match status" value="1"/>
</dbReference>
<dbReference type="Pfam" id="PF00990">
    <property type="entry name" value="GGDEF"/>
    <property type="match status" value="1"/>
</dbReference>
<evidence type="ECO:0000313" key="9">
    <source>
        <dbReference type="Proteomes" id="UP000332594"/>
    </source>
</evidence>
<dbReference type="InterPro" id="IPR006664">
    <property type="entry name" value="OMP_bac"/>
</dbReference>
<dbReference type="AlphaFoldDB" id="A0A485C797"/>
<dbReference type="Gene3D" id="6.10.340.10">
    <property type="match status" value="1"/>
</dbReference>
<accession>A0A485C797</accession>
<evidence type="ECO:0000259" key="6">
    <source>
        <dbReference type="PROSITE" id="PS50887"/>
    </source>
</evidence>
<evidence type="ECO:0000313" key="8">
    <source>
        <dbReference type="EMBL" id="VFS81290.1"/>
    </source>
</evidence>
<dbReference type="Gene3D" id="3.30.1330.60">
    <property type="entry name" value="OmpA-like domain"/>
    <property type="match status" value="1"/>
</dbReference>
<dbReference type="NCBIfam" id="NF007423">
    <property type="entry name" value="PRK09966.1"/>
    <property type="match status" value="1"/>
</dbReference>
<evidence type="ECO:0000256" key="1">
    <source>
        <dbReference type="ARBA" id="ARBA00004370"/>
    </source>
</evidence>
<dbReference type="Gene3D" id="3.30.70.270">
    <property type="match status" value="1"/>
</dbReference>
<sequence>MNKDYPKGPRPTFKRALRRISMISVIISMTLVWLLLSTASVFTLKQYAQKNLELTAATMSRSLEAALVFGDSAAAEDTLATLGKQGQFSKALVLDSQKKHFALWHNHDLVSEEKLSGLISKWLFPQPTVQPIWHEGKMIGELRLTALDRLISHFLGISIIVLTGSILLASFIALLLTHSLHRGIVTALQSITEVVHDIRENRHFSRRVPEEHIEEFHLFAQDFNSLLGEMEDWQRQLQAKNAQLLRSSLHDPLTGLANRAAFRNVISKLMNDDVTHRSSALLFLDGDNFKLINDNWGHATGDKVLIEVASRLMAFAGTDHQAWRLGGDEFAILLRNVHTEAEVQAQCALLSAQFLQPFNLHNGHTATLSLSIGYALAWEHTSAENLQEFADQKYVSDETSAFTAGTKIKGIIMLRKYFAPALLAAVFLTGCQAPQGKFSQQQVAAMKSYGFTESNGDWSLGLSDTILFDKNDYRLRPESQQQIHSMASRLASTGITHSRLDGHTDNYGEDGYNEMLSLKRANSVADAWAEGASIPRSNLTTRGLGKKYPIASNDTAKGRAENRRVTVVISTP</sequence>
<gene>
    <name evidence="8" type="primary">yfiN</name>
    <name evidence="8" type="ORF">NCTC13038_04394</name>
</gene>
<dbReference type="PROSITE" id="PS51123">
    <property type="entry name" value="OMPA_2"/>
    <property type="match status" value="1"/>
</dbReference>
<dbReference type="InterPro" id="IPR052163">
    <property type="entry name" value="DGC-Regulatory_Protein"/>
</dbReference>
<proteinExistence type="predicted"/>
<dbReference type="SUPFAM" id="SSF55073">
    <property type="entry name" value="Nucleotide cyclase"/>
    <property type="match status" value="1"/>
</dbReference>
<dbReference type="SMART" id="SM00267">
    <property type="entry name" value="GGDEF"/>
    <property type="match status" value="1"/>
</dbReference>
<evidence type="ECO:0000256" key="4">
    <source>
        <dbReference type="SAM" id="Phobius"/>
    </source>
</evidence>
<dbReference type="NCBIfam" id="TIGR00254">
    <property type="entry name" value="GGDEF"/>
    <property type="match status" value="1"/>
</dbReference>
<dbReference type="EC" id="2.7.7.65" evidence="8"/>
<keyword evidence="4" id="KW-0812">Transmembrane</keyword>
<dbReference type="EMBL" id="CAADJG010000002">
    <property type="protein sequence ID" value="VFS81290.1"/>
    <property type="molecule type" value="Genomic_DNA"/>
</dbReference>
<dbReference type="InterPro" id="IPR029787">
    <property type="entry name" value="Nucleotide_cyclase"/>
</dbReference>
<organism evidence="8 9">
    <name type="scientific">Raoultella terrigena</name>
    <name type="common">Klebsiella terrigena</name>
    <dbReference type="NCBI Taxonomy" id="577"/>
    <lineage>
        <taxon>Bacteria</taxon>
        <taxon>Pseudomonadati</taxon>
        <taxon>Pseudomonadota</taxon>
        <taxon>Gammaproteobacteria</taxon>
        <taxon>Enterobacterales</taxon>
        <taxon>Enterobacteriaceae</taxon>
        <taxon>Klebsiella/Raoultella group</taxon>
        <taxon>Raoultella</taxon>
    </lineage>
</organism>
<dbReference type="PANTHER" id="PTHR46663:SF2">
    <property type="entry name" value="GGDEF DOMAIN-CONTAINING PROTEIN"/>
    <property type="match status" value="1"/>
</dbReference>
<dbReference type="InterPro" id="IPR006665">
    <property type="entry name" value="OmpA-like"/>
</dbReference>
<dbReference type="SUPFAM" id="SSF103088">
    <property type="entry name" value="OmpA-like"/>
    <property type="match status" value="1"/>
</dbReference>
<evidence type="ECO:0000256" key="2">
    <source>
        <dbReference type="ARBA" id="ARBA00023136"/>
    </source>
</evidence>
<keyword evidence="8" id="KW-0808">Transferase</keyword>
<keyword evidence="2 3" id="KW-0472">Membrane</keyword>
<feature type="domain" description="GGDEF" evidence="6">
    <location>
        <begin position="277"/>
        <end position="404"/>
    </location>
</feature>
<dbReference type="PANTHER" id="PTHR46663">
    <property type="entry name" value="DIGUANYLATE CYCLASE DGCT-RELATED"/>
    <property type="match status" value="1"/>
</dbReference>
<evidence type="ECO:0000259" key="7">
    <source>
        <dbReference type="PROSITE" id="PS51123"/>
    </source>
</evidence>
<dbReference type="CDD" id="cd01949">
    <property type="entry name" value="GGDEF"/>
    <property type="match status" value="1"/>
</dbReference>